<reference evidence="1" key="1">
    <citation type="submission" date="2022-11" db="EMBL/GenBank/DDBJ databases">
        <authorList>
            <person name="Hyden B.L."/>
            <person name="Feng K."/>
            <person name="Yates T."/>
            <person name="Jawdy S."/>
            <person name="Smart L.B."/>
            <person name="Muchero W."/>
        </authorList>
    </citation>
    <scope>NUCLEOTIDE SEQUENCE</scope>
    <source>
        <tissue evidence="1">Shoot tip</tissue>
    </source>
</reference>
<name>A0A9Q0QAJ6_9ROSI</name>
<dbReference type="GO" id="GO:0005634">
    <property type="term" value="C:nucleus"/>
    <property type="evidence" value="ECO:0007669"/>
    <property type="project" value="InterPro"/>
</dbReference>
<organism evidence="1 2">
    <name type="scientific">Salix koriyanagi</name>
    <dbReference type="NCBI Taxonomy" id="2511006"/>
    <lineage>
        <taxon>Eukaryota</taxon>
        <taxon>Viridiplantae</taxon>
        <taxon>Streptophyta</taxon>
        <taxon>Embryophyta</taxon>
        <taxon>Tracheophyta</taxon>
        <taxon>Spermatophyta</taxon>
        <taxon>Magnoliopsida</taxon>
        <taxon>eudicotyledons</taxon>
        <taxon>Gunneridae</taxon>
        <taxon>Pentapetalae</taxon>
        <taxon>rosids</taxon>
        <taxon>fabids</taxon>
        <taxon>Malpighiales</taxon>
        <taxon>Salicaceae</taxon>
        <taxon>Saliceae</taxon>
        <taxon>Salix</taxon>
    </lineage>
</organism>
<dbReference type="AlphaFoldDB" id="A0A9Q0QAJ6"/>
<accession>A0A9Q0QAJ6</accession>
<dbReference type="InterPro" id="IPR023278">
    <property type="entry name" value="Ethylene_insens-like_DNA-bd"/>
</dbReference>
<gene>
    <name evidence="1" type="ORF">OIU74_013690</name>
</gene>
<sequence>MLHDSLTDSLGIEVEDIRCENIAEKDVGDEEIGAEDLEILYIHVKNSRERPPPWWPTGNEDWWLKPGLAEAQMHETNLDKLTTISSRPLKNDHNELHHKTIHGTFDDPSLDCGTNHDGQYSQMRMDIRRENDWRTVASSCQRSTSHRARQVCRHF</sequence>
<dbReference type="GO" id="GO:0003700">
    <property type="term" value="F:DNA-binding transcription factor activity"/>
    <property type="evidence" value="ECO:0007669"/>
    <property type="project" value="InterPro"/>
</dbReference>
<comment type="caution">
    <text evidence="1">The sequence shown here is derived from an EMBL/GenBank/DDBJ whole genome shotgun (WGS) entry which is preliminary data.</text>
</comment>
<dbReference type="SUPFAM" id="SSF116768">
    <property type="entry name" value="DNA-binding domain of EIN3-like"/>
    <property type="match status" value="1"/>
</dbReference>
<protein>
    <submittedName>
        <fullName evidence="1">ETHYLENE INSENSITIVE 3-LIKE 3 PROTEIN</fullName>
    </submittedName>
</protein>
<dbReference type="Gene3D" id="1.10.3180.10">
    <property type="entry name" value="DNA-binding domain of EIN3-like"/>
    <property type="match status" value="1"/>
</dbReference>
<dbReference type="EMBL" id="JAPFFM010000016">
    <property type="protein sequence ID" value="KAJ6702584.1"/>
    <property type="molecule type" value="Genomic_DNA"/>
</dbReference>
<evidence type="ECO:0000313" key="2">
    <source>
        <dbReference type="Proteomes" id="UP001151752"/>
    </source>
</evidence>
<evidence type="ECO:0000313" key="1">
    <source>
        <dbReference type="EMBL" id="KAJ6702584.1"/>
    </source>
</evidence>
<proteinExistence type="predicted"/>
<dbReference type="Proteomes" id="UP001151752">
    <property type="component" value="Chromosome 1"/>
</dbReference>
<keyword evidence="2" id="KW-1185">Reference proteome</keyword>
<reference evidence="1" key="2">
    <citation type="journal article" date="2023" name="Int. J. Mol. Sci.">
        <title>De Novo Assembly and Annotation of 11 Diverse Shrub Willow (Salix) Genomes Reveals Novel Gene Organization in Sex-Linked Regions.</title>
        <authorList>
            <person name="Hyden B."/>
            <person name="Feng K."/>
            <person name="Yates T.B."/>
            <person name="Jawdy S."/>
            <person name="Cereghino C."/>
            <person name="Smart L.B."/>
            <person name="Muchero W."/>
        </authorList>
    </citation>
    <scope>NUCLEOTIDE SEQUENCE</scope>
    <source>
        <tissue evidence="1">Shoot tip</tissue>
    </source>
</reference>